<evidence type="ECO:0000259" key="12">
    <source>
        <dbReference type="Pfam" id="PF07715"/>
    </source>
</evidence>
<dbReference type="OrthoDB" id="9768177at2"/>
<evidence type="ECO:0000256" key="7">
    <source>
        <dbReference type="ARBA" id="ARBA00023237"/>
    </source>
</evidence>
<dbReference type="SUPFAM" id="SSF49464">
    <property type="entry name" value="Carboxypeptidase regulatory domain-like"/>
    <property type="match status" value="1"/>
</dbReference>
<keyword evidence="2 8" id="KW-0813">Transport</keyword>
<evidence type="ECO:0000256" key="9">
    <source>
        <dbReference type="RuleBase" id="RU003357"/>
    </source>
</evidence>
<evidence type="ECO:0000256" key="2">
    <source>
        <dbReference type="ARBA" id="ARBA00022448"/>
    </source>
</evidence>
<dbReference type="SUPFAM" id="SSF56935">
    <property type="entry name" value="Porins"/>
    <property type="match status" value="1"/>
</dbReference>
<keyword evidence="4 8" id="KW-0812">Transmembrane</keyword>
<dbReference type="Proteomes" id="UP000199679">
    <property type="component" value="Chromosome I"/>
</dbReference>
<keyword evidence="14" id="KW-1185">Reference proteome</keyword>
<dbReference type="PROSITE" id="PS52016">
    <property type="entry name" value="TONB_DEPENDENT_REC_3"/>
    <property type="match status" value="1"/>
</dbReference>
<reference evidence="13 14" key="1">
    <citation type="submission" date="2016-10" db="EMBL/GenBank/DDBJ databases">
        <authorList>
            <person name="de Groot N.N."/>
        </authorList>
    </citation>
    <scope>NUCLEOTIDE SEQUENCE [LARGE SCALE GENOMIC DNA]</scope>
    <source>
        <strain evidence="13 14">MP1X4</strain>
    </source>
</reference>
<dbReference type="GO" id="GO:0009279">
    <property type="term" value="C:cell outer membrane"/>
    <property type="evidence" value="ECO:0007669"/>
    <property type="project" value="UniProtKB-SubCell"/>
</dbReference>
<evidence type="ECO:0000256" key="4">
    <source>
        <dbReference type="ARBA" id="ARBA00022692"/>
    </source>
</evidence>
<organism evidence="13 14">
    <name type="scientific">Mucilaginibacter mallensis</name>
    <dbReference type="NCBI Taxonomy" id="652787"/>
    <lineage>
        <taxon>Bacteria</taxon>
        <taxon>Pseudomonadati</taxon>
        <taxon>Bacteroidota</taxon>
        <taxon>Sphingobacteriia</taxon>
        <taxon>Sphingobacteriales</taxon>
        <taxon>Sphingobacteriaceae</taxon>
        <taxon>Mucilaginibacter</taxon>
    </lineage>
</organism>
<evidence type="ECO:0000313" key="14">
    <source>
        <dbReference type="Proteomes" id="UP000199679"/>
    </source>
</evidence>
<dbReference type="InterPro" id="IPR023996">
    <property type="entry name" value="TonB-dep_OMP_SusC/RagA"/>
</dbReference>
<dbReference type="InterPro" id="IPR023997">
    <property type="entry name" value="TonB-dep_OMP_SusC/RagA_CS"/>
</dbReference>
<keyword evidence="7 8" id="KW-0998">Cell outer membrane</keyword>
<dbReference type="STRING" id="652787.SAMN05216490_1223"/>
<keyword evidence="5 9" id="KW-0798">TonB box</keyword>
<evidence type="ECO:0000313" key="13">
    <source>
        <dbReference type="EMBL" id="SDS47677.1"/>
    </source>
</evidence>
<name>A0A1H1SI79_MUCMA</name>
<evidence type="ECO:0000256" key="10">
    <source>
        <dbReference type="SAM" id="SignalP"/>
    </source>
</evidence>
<evidence type="ECO:0000256" key="8">
    <source>
        <dbReference type="PROSITE-ProRule" id="PRU01360"/>
    </source>
</evidence>
<keyword evidence="10" id="KW-0732">Signal</keyword>
<dbReference type="Pfam" id="PF07715">
    <property type="entry name" value="Plug"/>
    <property type="match status" value="1"/>
</dbReference>
<dbReference type="Gene3D" id="2.60.40.1120">
    <property type="entry name" value="Carboxypeptidase-like, regulatory domain"/>
    <property type="match status" value="1"/>
</dbReference>
<dbReference type="InterPro" id="IPR037066">
    <property type="entry name" value="Plug_dom_sf"/>
</dbReference>
<dbReference type="Pfam" id="PF13715">
    <property type="entry name" value="CarbopepD_reg_2"/>
    <property type="match status" value="1"/>
</dbReference>
<dbReference type="Gene3D" id="2.170.130.10">
    <property type="entry name" value="TonB-dependent receptor, plug domain"/>
    <property type="match status" value="1"/>
</dbReference>
<dbReference type="Pfam" id="PF00593">
    <property type="entry name" value="TonB_dep_Rec_b-barrel"/>
    <property type="match status" value="1"/>
</dbReference>
<comment type="similarity">
    <text evidence="8 9">Belongs to the TonB-dependent receptor family.</text>
</comment>
<dbReference type="EMBL" id="LT629740">
    <property type="protein sequence ID" value="SDS47677.1"/>
    <property type="molecule type" value="Genomic_DNA"/>
</dbReference>
<proteinExistence type="inferred from homology"/>
<dbReference type="Gene3D" id="2.40.170.20">
    <property type="entry name" value="TonB-dependent receptor, beta-barrel domain"/>
    <property type="match status" value="1"/>
</dbReference>
<comment type="subcellular location">
    <subcellularLocation>
        <location evidence="1 8">Cell outer membrane</location>
        <topology evidence="1 8">Multi-pass membrane protein</topology>
    </subcellularLocation>
</comment>
<dbReference type="InterPro" id="IPR039426">
    <property type="entry name" value="TonB-dep_rcpt-like"/>
</dbReference>
<protein>
    <submittedName>
        <fullName evidence="13">TonB-linked outer membrane protein, SusC/RagA family</fullName>
    </submittedName>
</protein>
<feature type="domain" description="TonB-dependent receptor-like beta-barrel" evidence="11">
    <location>
        <begin position="418"/>
        <end position="901"/>
    </location>
</feature>
<evidence type="ECO:0000256" key="6">
    <source>
        <dbReference type="ARBA" id="ARBA00023136"/>
    </source>
</evidence>
<dbReference type="InterPro" id="IPR000531">
    <property type="entry name" value="Beta-barrel_TonB"/>
</dbReference>
<dbReference type="RefSeq" id="WP_091370332.1">
    <property type="nucleotide sequence ID" value="NZ_LT629740.1"/>
</dbReference>
<dbReference type="InterPro" id="IPR012910">
    <property type="entry name" value="Plug_dom"/>
</dbReference>
<dbReference type="AlphaFoldDB" id="A0A1H1SI79"/>
<evidence type="ECO:0000256" key="1">
    <source>
        <dbReference type="ARBA" id="ARBA00004571"/>
    </source>
</evidence>
<feature type="chain" id="PRO_5009260054" evidence="10">
    <location>
        <begin position="20"/>
        <end position="1083"/>
    </location>
</feature>
<dbReference type="InterPro" id="IPR036942">
    <property type="entry name" value="Beta-barrel_TonB_sf"/>
</dbReference>
<evidence type="ECO:0000256" key="3">
    <source>
        <dbReference type="ARBA" id="ARBA00022452"/>
    </source>
</evidence>
<sequence length="1083" mass="118004">MRKLLFILLLIFFAFNSYAQNLVIKGKVTDDKGNPLPGVTITLKETQIRTITNQDGMYAINLGAATSRLLVFTYISYKLQEVNITGKTTVDVSMASESKDLTEIVVSALNISRTKKSLGVAQQSVNVDDMTQARASNITDLLDGKVAGLQITTSGQTTGSTRVVLRGMSSITGNNQPLWVVDGVPVDNTDSNGQVGNYDYGNNAADLDPDDIASIEVLKGPNAAALYGSRAANGAILVTTKKGTKNAGLGISVNSNYMASRVLQFPDFQNIYGEGGSGAYSGTRSNNGAGIVEEGSNTRSWGGPMLGQPYLSFSGQPITYSPDPGNVSSLYQTGYAYTQNVAIANATDNSSIRFSYTRTDANDVVKNQNLQTKNNLQLNVSRDFTPFIRIDTRIQYLQADVKNRTARNEDPNNPNNIYNNLVRSASSSSFFPYVDPSGNEYAGGSTNLENPEWVINENHNEDITNTIIGGISATINIFKDLKFRAQTSANLIWGDRNMFIQKGSVTNVNGSYTEFQQNNQNWNTEGLFSYNKNIGKFSIMANAGGNIRTLNYYNTSATANQLIVHDVASLSNNASVLSGVESLTKSQTNSLYGTASVGYNEYLYVDVTGRNDWSSTLPAANRSFFYPSVSTSFIFSEFFNIPQNIMSFGKFRASIAQVGNDTSPYNTMGSFSTVSTPFNGLPLVDYDQVLRNSNLKPESTTSTELGLELKFLHDRISFDGSVYSKKTTNQILQGAINPASGYSTQFINAGEVTNKGVEISINATPIRTENFSWDLTTNASMNRNMVVSLSPGLTQFKLGGALLTSVYAEVGQPIGTIRAEDQAKDAQGNVIIQKTSGIPYSESTPFTTDGKATPILGNFQPKALGSFGSTFRYKSFDFNFLLTGRWGGQIFSGSYWRADQNGVTTESLGGRQAWLLSNEIYGEGTLQQNGTTTLYGLPYPDASRPKGSIFVGYYPETDKNGNIIYDKNGNMIADKSKPNTQYINPQTYWQRAYHINSELVFDDSYIKLTQVIIGYNVPKTLLRRTVFKSARISLVGRNIWTILQNTPKGIDPESANSSGNAQGLELGGALPYATYGVDLKFSL</sequence>
<dbReference type="NCBIfam" id="TIGR04056">
    <property type="entry name" value="OMP_RagA_SusC"/>
    <property type="match status" value="1"/>
</dbReference>
<accession>A0A1H1SI79</accession>
<feature type="signal peptide" evidence="10">
    <location>
        <begin position="1"/>
        <end position="19"/>
    </location>
</feature>
<keyword evidence="6 8" id="KW-0472">Membrane</keyword>
<evidence type="ECO:0000256" key="5">
    <source>
        <dbReference type="ARBA" id="ARBA00023077"/>
    </source>
</evidence>
<keyword evidence="3 8" id="KW-1134">Transmembrane beta strand</keyword>
<gene>
    <name evidence="13" type="ORF">SAMN05216490_1223</name>
</gene>
<dbReference type="NCBIfam" id="TIGR04057">
    <property type="entry name" value="SusC_RagA_signa"/>
    <property type="match status" value="1"/>
</dbReference>
<dbReference type="InterPro" id="IPR008969">
    <property type="entry name" value="CarboxyPept-like_regulatory"/>
</dbReference>
<feature type="domain" description="TonB-dependent receptor plug" evidence="12">
    <location>
        <begin position="116"/>
        <end position="235"/>
    </location>
</feature>
<evidence type="ECO:0000259" key="11">
    <source>
        <dbReference type="Pfam" id="PF00593"/>
    </source>
</evidence>